<sequence length="225" mass="25665">MNLESEYPNHLELRTYLGNFSTHRNLPVFTISKTGVEEELGRPLPRTQTSADHLAPGHYPVERDFPTTTRRYEEIPSGWLTRSSRVKQVLMPYEDRRKVAERALPGLKNPGPGHYYEHSLSYQTGVRSTEHTTPEWTISKPKEGSGGRPLPREKTAADHLGPGRYQLPNRFTEISFRKIRTLEKAARNSRDTWAGPQYSQVFKRIKPLAPGEKLLKAATFSTLPT</sequence>
<dbReference type="OrthoDB" id="415173at2759"/>
<dbReference type="Pfam" id="PF07004">
    <property type="entry name" value="SHIPPO-rpt"/>
    <property type="match status" value="1"/>
</dbReference>
<organism evidence="2">
    <name type="scientific">Cladocopium goreaui</name>
    <dbReference type="NCBI Taxonomy" id="2562237"/>
    <lineage>
        <taxon>Eukaryota</taxon>
        <taxon>Sar</taxon>
        <taxon>Alveolata</taxon>
        <taxon>Dinophyceae</taxon>
        <taxon>Suessiales</taxon>
        <taxon>Symbiodiniaceae</taxon>
        <taxon>Cladocopium</taxon>
    </lineage>
</organism>
<accession>A0A9P1GMH9</accession>
<dbReference type="Proteomes" id="UP001152797">
    <property type="component" value="Unassembled WGS sequence"/>
</dbReference>
<dbReference type="EMBL" id="CAMXCT020006644">
    <property type="protein sequence ID" value="CAL1170944.1"/>
    <property type="molecule type" value="Genomic_DNA"/>
</dbReference>
<dbReference type="AlphaFoldDB" id="A0A9P1GMH9"/>
<comment type="caution">
    <text evidence="2">The sequence shown here is derived from an EMBL/GenBank/DDBJ whole genome shotgun (WGS) entry which is preliminary data.</text>
</comment>
<protein>
    <submittedName>
        <fullName evidence="2">Uncharacterized protein</fullName>
    </submittedName>
</protein>
<feature type="compositionally biased region" description="Basic and acidic residues" evidence="1">
    <location>
        <begin position="140"/>
        <end position="157"/>
    </location>
</feature>
<keyword evidence="4" id="KW-1185">Reference proteome</keyword>
<dbReference type="EMBL" id="CAMXCT010006644">
    <property type="protein sequence ID" value="CAI4017569.1"/>
    <property type="molecule type" value="Genomic_DNA"/>
</dbReference>
<feature type="region of interest" description="Disordered" evidence="1">
    <location>
        <begin position="40"/>
        <end position="64"/>
    </location>
</feature>
<proteinExistence type="predicted"/>
<evidence type="ECO:0000256" key="1">
    <source>
        <dbReference type="SAM" id="MobiDB-lite"/>
    </source>
</evidence>
<evidence type="ECO:0000313" key="4">
    <source>
        <dbReference type="Proteomes" id="UP001152797"/>
    </source>
</evidence>
<reference evidence="3" key="2">
    <citation type="submission" date="2024-04" db="EMBL/GenBank/DDBJ databases">
        <authorList>
            <person name="Chen Y."/>
            <person name="Shah S."/>
            <person name="Dougan E. K."/>
            <person name="Thang M."/>
            <person name="Chan C."/>
        </authorList>
    </citation>
    <scope>NUCLEOTIDE SEQUENCE [LARGE SCALE GENOMIC DNA]</scope>
</reference>
<gene>
    <name evidence="2" type="ORF">C1SCF055_LOCUS42205</name>
</gene>
<feature type="region of interest" description="Disordered" evidence="1">
    <location>
        <begin position="127"/>
        <end position="164"/>
    </location>
</feature>
<reference evidence="2" key="1">
    <citation type="submission" date="2022-10" db="EMBL/GenBank/DDBJ databases">
        <authorList>
            <person name="Chen Y."/>
            <person name="Dougan E. K."/>
            <person name="Chan C."/>
            <person name="Rhodes N."/>
            <person name="Thang M."/>
        </authorList>
    </citation>
    <scope>NUCLEOTIDE SEQUENCE</scope>
</reference>
<evidence type="ECO:0000313" key="2">
    <source>
        <dbReference type="EMBL" id="CAI4017569.1"/>
    </source>
</evidence>
<name>A0A9P1GMH9_9DINO</name>
<dbReference type="InterPro" id="IPR010736">
    <property type="entry name" value="SHIPPO-rpt"/>
</dbReference>
<evidence type="ECO:0000313" key="3">
    <source>
        <dbReference type="EMBL" id="CAL1170944.1"/>
    </source>
</evidence>
<dbReference type="EMBL" id="CAMXCT030006644">
    <property type="protein sequence ID" value="CAL4804881.1"/>
    <property type="molecule type" value="Genomic_DNA"/>
</dbReference>